<proteinExistence type="predicted"/>
<dbReference type="Proteomes" id="UP000294937">
    <property type="component" value="Unassembled WGS sequence"/>
</dbReference>
<organism evidence="2 3">
    <name type="scientific">Hazenella coriacea</name>
    <dbReference type="NCBI Taxonomy" id="1179467"/>
    <lineage>
        <taxon>Bacteria</taxon>
        <taxon>Bacillati</taxon>
        <taxon>Bacillota</taxon>
        <taxon>Bacilli</taxon>
        <taxon>Bacillales</taxon>
        <taxon>Thermoactinomycetaceae</taxon>
        <taxon>Hazenella</taxon>
    </lineage>
</organism>
<name>A0A4R3LB74_9BACL</name>
<dbReference type="OrthoDB" id="9759014at2"/>
<dbReference type="Gene3D" id="3.40.50.200">
    <property type="entry name" value="Peptidase S8/S53 domain"/>
    <property type="match status" value="1"/>
</dbReference>
<accession>A0A4R3LB74</accession>
<dbReference type="CDD" id="cd04847">
    <property type="entry name" value="Peptidases_S8_Subtilisin_like_2"/>
    <property type="match status" value="1"/>
</dbReference>
<dbReference type="SUPFAM" id="SSF52743">
    <property type="entry name" value="Subtilisin-like"/>
    <property type="match status" value="1"/>
</dbReference>
<dbReference type="InterPro" id="IPR034074">
    <property type="entry name" value="Y4bN_pept_dom"/>
</dbReference>
<keyword evidence="3" id="KW-1185">Reference proteome</keyword>
<reference evidence="2 3" key="1">
    <citation type="submission" date="2019-03" db="EMBL/GenBank/DDBJ databases">
        <title>Genomic Encyclopedia of Type Strains, Phase IV (KMG-IV): sequencing the most valuable type-strain genomes for metagenomic binning, comparative biology and taxonomic classification.</title>
        <authorList>
            <person name="Goeker M."/>
        </authorList>
    </citation>
    <scope>NUCLEOTIDE SEQUENCE [LARGE SCALE GENOMIC DNA]</scope>
    <source>
        <strain evidence="2 3">DSM 45707</strain>
    </source>
</reference>
<dbReference type="InterPro" id="IPR036852">
    <property type="entry name" value="Peptidase_S8/S53_dom_sf"/>
</dbReference>
<evidence type="ECO:0000313" key="3">
    <source>
        <dbReference type="Proteomes" id="UP000294937"/>
    </source>
</evidence>
<comment type="caution">
    <text evidence="2">The sequence shown here is derived from an EMBL/GenBank/DDBJ whole genome shotgun (WGS) entry which is preliminary data.</text>
</comment>
<dbReference type="Pfam" id="PF00082">
    <property type="entry name" value="Peptidase_S8"/>
    <property type="match status" value="1"/>
</dbReference>
<protein>
    <submittedName>
        <fullName evidence="2">Subtilase family protein</fullName>
    </submittedName>
</protein>
<dbReference type="InterPro" id="IPR000209">
    <property type="entry name" value="Peptidase_S8/S53_dom"/>
</dbReference>
<sequence>MSRKNLPIKLVMQKQTDIKRNTGGGGNKFFGEVTSELQTKLIDKFNDVLEYYEDVFSENKNIPAVGKIVMKPNAIAKSHKPVDLCRNCPIIGSEDLDEIYIKLTKTSIEKTVSLIQNPTSKKIRANMTAISDVKPITVQDKISKGLSGISEQHQFEVVKSKIKIKWFDFDDDYDNEQVINYIKNKIDLLGFSKNLKIIQYGEDIKYIKVEVESYDDILKIADINGIKSIDFFQEYSLPSNRKIPTDLDGILNEVSIENSETIIGIIDSGISSDNEFLAPYVLHREEYVAKEYQNPSHGTFVASTIIFGNELNNIYTENNKRFKLVDIVAIPNGNEEYGLTDSIGEEELMEIIEDVMNKYSGNVNIWNLSLGIEQQVCQGSMSDLGIFLDYIQDEYKVQFFVSSGNLNEPPLRSWPPKSNIDVSDRIVAPADSVRAITVGSLALKESKNSLVKKHEPSPFSRRGPGANYIVKPDVVDFGGNIDNNHNISGLGVVGLDSQGNIVEGVGTSYSNPRVVQKFASVYDEMIEKDLLLAKALTIHSARMNSRELLDVSQNNINYYGFGMPSENANDILQSSENEITLVFKQRLIEGTYLELFDFPYPTSLIRNGKYFGEICMSLVYSPKLNRNYGTEYCRSNIDVSFGTYELSDGESPKFKGQVPLERSWHDKFEKERVENGFKWSPVKSYFRRITNGLDVKDGWKLRIDMTSRSGEIIEELEFVLIVTIKDVEGSDIYSEVLNGLREKGYITNDLEIKQHIRYRQ</sequence>
<evidence type="ECO:0000259" key="1">
    <source>
        <dbReference type="Pfam" id="PF00082"/>
    </source>
</evidence>
<dbReference type="GO" id="GO:0004252">
    <property type="term" value="F:serine-type endopeptidase activity"/>
    <property type="evidence" value="ECO:0007669"/>
    <property type="project" value="InterPro"/>
</dbReference>
<dbReference type="AlphaFoldDB" id="A0A4R3LB74"/>
<dbReference type="EMBL" id="SMAG01000001">
    <property type="protein sequence ID" value="TCS97019.1"/>
    <property type="molecule type" value="Genomic_DNA"/>
</dbReference>
<dbReference type="GO" id="GO:0006508">
    <property type="term" value="P:proteolysis"/>
    <property type="evidence" value="ECO:0007669"/>
    <property type="project" value="InterPro"/>
</dbReference>
<evidence type="ECO:0000313" key="2">
    <source>
        <dbReference type="EMBL" id="TCS97019.1"/>
    </source>
</evidence>
<feature type="domain" description="Peptidase S8/S53" evidence="1">
    <location>
        <begin position="259"/>
        <end position="546"/>
    </location>
</feature>
<gene>
    <name evidence="2" type="ORF">EDD58_101666</name>
</gene>